<dbReference type="NCBIfam" id="TIGR02288">
    <property type="entry name" value="PaaN_2"/>
    <property type="match status" value="1"/>
</dbReference>
<feature type="domain" description="Aldehyde dehydrogenase" evidence="3">
    <location>
        <begin position="91"/>
        <end position="503"/>
    </location>
</feature>
<sequence length="558" mass="59047">MSAELFVAKHRDTLNTALEALTSRGYWSPYPEMPSPRVYGETAAADGETAFQGLQNRPFDLDQPGAGEGRVGGERSPFGFDLGITYPRVDREALLGAAEAALPAWRDAGPLARAGVCLEILHRLNAHSFLMAHAVMHTTGQGFLMAFQAGGAHAQDRGLEAVACAYAEQAAIPASARWEKPQGSKAPPLVVDKTWHLVPRGVAVVVGCATFPTWNGYPGLFASLATGNPVIVKPHPNATLPLALTVRVAREVLAEAGFDPNTVLLAADDPAAPIAKDLCTDPRVRIVDFTGSAAFGTWLERNCPQAQVYAEKSGVNYLVIESTDDFKGLTRNLAFTLSLYSGQMCTTSQNIFIPKDGIETEDGHKSFDEVCQGIATAVDKFLGNTERAVEVLGGICNPDTLARIDEARGLGRVVLDSRAVDHPGFPEATVRTPILVALAAADRAVFEDERFGPIAFLIACESGAAALTLAAETVEAKGAITGGVYTVNPEMEARAVDLALRAGINLALNFTGGVYVNQSAAFSDFHATGANPAANAALSDAAFVANRFRPVCIRRMGA</sequence>
<dbReference type="Gene3D" id="3.40.605.10">
    <property type="entry name" value="Aldehyde Dehydrogenase, Chain A, domain 1"/>
    <property type="match status" value="1"/>
</dbReference>
<protein>
    <submittedName>
        <fullName evidence="4">Phenylacetic acid degradation protein paaN</fullName>
    </submittedName>
</protein>
<keyword evidence="1" id="KW-0560">Oxidoreductase</keyword>
<dbReference type="InterPro" id="IPR016162">
    <property type="entry name" value="Ald_DH_N"/>
</dbReference>
<dbReference type="SUPFAM" id="SSF53720">
    <property type="entry name" value="ALDH-like"/>
    <property type="match status" value="1"/>
</dbReference>
<evidence type="ECO:0000256" key="2">
    <source>
        <dbReference type="ARBA" id="ARBA00023027"/>
    </source>
</evidence>
<evidence type="ECO:0000313" key="5">
    <source>
        <dbReference type="Proteomes" id="UP000555728"/>
    </source>
</evidence>
<organism evidence="4 5">
    <name type="scientific">Roseospira goensis</name>
    <dbReference type="NCBI Taxonomy" id="391922"/>
    <lineage>
        <taxon>Bacteria</taxon>
        <taxon>Pseudomonadati</taxon>
        <taxon>Pseudomonadota</taxon>
        <taxon>Alphaproteobacteria</taxon>
        <taxon>Rhodospirillales</taxon>
        <taxon>Rhodospirillaceae</taxon>
        <taxon>Roseospira</taxon>
    </lineage>
</organism>
<keyword evidence="2" id="KW-0520">NAD</keyword>
<evidence type="ECO:0000259" key="3">
    <source>
        <dbReference type="Pfam" id="PF00171"/>
    </source>
</evidence>
<dbReference type="Pfam" id="PF00171">
    <property type="entry name" value="Aldedh"/>
    <property type="match status" value="1"/>
</dbReference>
<dbReference type="GO" id="GO:0010133">
    <property type="term" value="P:L-proline catabolic process to L-glutamate"/>
    <property type="evidence" value="ECO:0007669"/>
    <property type="project" value="TreeGrafter"/>
</dbReference>
<dbReference type="Gene3D" id="3.40.309.10">
    <property type="entry name" value="Aldehyde Dehydrogenase, Chain A, domain 2"/>
    <property type="match status" value="1"/>
</dbReference>
<comment type="caution">
    <text evidence="4">The sequence shown here is derived from an EMBL/GenBank/DDBJ whole genome shotgun (WGS) entry which is preliminary data.</text>
</comment>
<accession>A0A7W6RY67</accession>
<evidence type="ECO:0000313" key="4">
    <source>
        <dbReference type="EMBL" id="MBB4285322.1"/>
    </source>
</evidence>
<evidence type="ECO:0000256" key="1">
    <source>
        <dbReference type="ARBA" id="ARBA00023002"/>
    </source>
</evidence>
<dbReference type="InterPro" id="IPR016163">
    <property type="entry name" value="Ald_DH_C"/>
</dbReference>
<dbReference type="AlphaFoldDB" id="A0A7W6RY67"/>
<dbReference type="PANTHER" id="PTHR42862">
    <property type="entry name" value="DELTA-1-PYRROLINE-5-CARBOXYLATE DEHYDROGENASE 1, ISOFORM A-RELATED"/>
    <property type="match status" value="1"/>
</dbReference>
<dbReference type="Proteomes" id="UP000555728">
    <property type="component" value="Unassembled WGS sequence"/>
</dbReference>
<dbReference type="PANTHER" id="PTHR42862:SF1">
    <property type="entry name" value="DELTA-1-PYRROLINE-5-CARBOXYLATE DEHYDROGENASE 2, ISOFORM A-RELATED"/>
    <property type="match status" value="1"/>
</dbReference>
<dbReference type="InterPro" id="IPR016161">
    <property type="entry name" value="Ald_DH/histidinol_DH"/>
</dbReference>
<dbReference type="InterPro" id="IPR050485">
    <property type="entry name" value="Proline_metab_enzyme"/>
</dbReference>
<reference evidence="4 5" key="1">
    <citation type="submission" date="2020-08" db="EMBL/GenBank/DDBJ databases">
        <title>Genome sequencing of Purple Non-Sulfur Bacteria from various extreme environments.</title>
        <authorList>
            <person name="Mayer M."/>
        </authorList>
    </citation>
    <scope>NUCLEOTIDE SEQUENCE [LARGE SCALE GENOMIC DNA]</scope>
    <source>
        <strain evidence="4 5">JA135</strain>
    </source>
</reference>
<gene>
    <name evidence="4" type="ORF">GGD88_001039</name>
</gene>
<dbReference type="RefSeq" id="WP_184432405.1">
    <property type="nucleotide sequence ID" value="NZ_JACIGI010000006.1"/>
</dbReference>
<dbReference type="InterPro" id="IPR015590">
    <property type="entry name" value="Aldehyde_DH_dom"/>
</dbReference>
<dbReference type="GO" id="GO:0009898">
    <property type="term" value="C:cytoplasmic side of plasma membrane"/>
    <property type="evidence" value="ECO:0007669"/>
    <property type="project" value="TreeGrafter"/>
</dbReference>
<keyword evidence="5" id="KW-1185">Reference proteome</keyword>
<dbReference type="EMBL" id="JACIGI010000006">
    <property type="protein sequence ID" value="MBB4285322.1"/>
    <property type="molecule type" value="Genomic_DNA"/>
</dbReference>
<name>A0A7W6RY67_9PROT</name>
<dbReference type="GO" id="GO:0003842">
    <property type="term" value="F:L-glutamate gamma-semialdehyde dehydrogenase activity"/>
    <property type="evidence" value="ECO:0007669"/>
    <property type="project" value="TreeGrafter"/>
</dbReference>
<proteinExistence type="predicted"/>
<dbReference type="InterPro" id="IPR011975">
    <property type="entry name" value="PaaN_2"/>
</dbReference>